<dbReference type="AlphaFoldDB" id="A0A2A6BXW0"/>
<proteinExistence type="predicted"/>
<evidence type="ECO:0000313" key="1">
    <source>
        <dbReference type="EnsemblMetazoa" id="PPA40146.1"/>
    </source>
</evidence>
<reference evidence="2" key="1">
    <citation type="journal article" date="2008" name="Nat. Genet.">
        <title>The Pristionchus pacificus genome provides a unique perspective on nematode lifestyle and parasitism.</title>
        <authorList>
            <person name="Dieterich C."/>
            <person name="Clifton S.W."/>
            <person name="Schuster L.N."/>
            <person name="Chinwalla A."/>
            <person name="Delehaunty K."/>
            <person name="Dinkelacker I."/>
            <person name="Fulton L."/>
            <person name="Fulton R."/>
            <person name="Godfrey J."/>
            <person name="Minx P."/>
            <person name="Mitreva M."/>
            <person name="Roeseler W."/>
            <person name="Tian H."/>
            <person name="Witte H."/>
            <person name="Yang S.P."/>
            <person name="Wilson R.K."/>
            <person name="Sommer R.J."/>
        </authorList>
    </citation>
    <scope>NUCLEOTIDE SEQUENCE [LARGE SCALE GENOMIC DNA]</scope>
    <source>
        <strain evidence="2">PS312</strain>
    </source>
</reference>
<accession>A0A2A6BXW0</accession>
<accession>A0A8R1Z3N8</accession>
<name>A0A2A6BXW0_PRIPA</name>
<protein>
    <submittedName>
        <fullName evidence="1">VWA domain-containing protein</fullName>
    </submittedName>
</protein>
<dbReference type="SUPFAM" id="SSF53300">
    <property type="entry name" value="vWA-like"/>
    <property type="match status" value="1"/>
</dbReference>
<dbReference type="CDD" id="cd00198">
    <property type="entry name" value="vWFA"/>
    <property type="match status" value="1"/>
</dbReference>
<dbReference type="EnsemblMetazoa" id="PPA40146.1">
    <property type="protein sequence ID" value="PPA40146.1"/>
    <property type="gene ID" value="WBGene00278515"/>
</dbReference>
<gene>
    <name evidence="1" type="primary">WBGene00278515</name>
</gene>
<dbReference type="Pfam" id="PF00092">
    <property type="entry name" value="VWA"/>
    <property type="match status" value="1"/>
</dbReference>
<dbReference type="SMART" id="SM00327">
    <property type="entry name" value="VWA"/>
    <property type="match status" value="1"/>
</dbReference>
<dbReference type="PANTHER" id="PTHR24020:SF20">
    <property type="entry name" value="PH DOMAIN-CONTAINING PROTEIN"/>
    <property type="match status" value="1"/>
</dbReference>
<dbReference type="Proteomes" id="UP000005239">
    <property type="component" value="Unassembled WGS sequence"/>
</dbReference>
<keyword evidence="2" id="KW-1185">Reference proteome</keyword>
<reference evidence="1" key="2">
    <citation type="submission" date="2022-06" db="UniProtKB">
        <authorList>
            <consortium name="EnsemblMetazoa"/>
        </authorList>
    </citation>
    <scope>IDENTIFICATION</scope>
    <source>
        <strain evidence="1">PS312</strain>
    </source>
</reference>
<evidence type="ECO:0000313" key="2">
    <source>
        <dbReference type="Proteomes" id="UP000005239"/>
    </source>
</evidence>
<sequence>MILLFLPFLLAIGVQSCREVLPRKYRVPSMRSYNQTLTESSEFFATYDSEMHTITTEMESRLRVDKILLERLLKVQEHCEGCEIHKAEEYVEICHGLFNKTSTEIIPKPDRTTAKPQSLATKPQSDSEKCKSFFNREKVCKNCTTPNYDEVNMIFTCTKGFAFDISTHLRQVRCNFLPSTIQLVYEVNVTNVVHKGNLECFPLPPEIVKIQSCPYECGKTAKCSENKTVCSCLPGYIDVSSQVNKPAGSICTLCNNSDPLGTDYVMLYDISSSINRTENAQMIDFVSSFLDFIDIDNIKNHFALVKFRSLAKLSFPLTPKLKKSMIIEELKYNRSKGEVTNTPDALRVANDEVYAKTTSNRPRVTILFTDGAPNGYYAPFENFPEGRNYDTNGVINFMLESTKGAEMSNDIDVPFKERKKAELIIGDFIKKDLRTEVSKMREIHKAQIITIYVGRNTKELNVKLMREITTEDQELSVDYFEDLKKDVLDRLQIKIC</sequence>
<dbReference type="PROSITE" id="PS50234">
    <property type="entry name" value="VWFA"/>
    <property type="match status" value="1"/>
</dbReference>
<dbReference type="InterPro" id="IPR002035">
    <property type="entry name" value="VWF_A"/>
</dbReference>
<dbReference type="Gene3D" id="3.40.50.410">
    <property type="entry name" value="von Willebrand factor, type A domain"/>
    <property type="match status" value="1"/>
</dbReference>
<dbReference type="InterPro" id="IPR036465">
    <property type="entry name" value="vWFA_dom_sf"/>
</dbReference>
<organism evidence="1 2">
    <name type="scientific">Pristionchus pacificus</name>
    <name type="common">Parasitic nematode worm</name>
    <dbReference type="NCBI Taxonomy" id="54126"/>
    <lineage>
        <taxon>Eukaryota</taxon>
        <taxon>Metazoa</taxon>
        <taxon>Ecdysozoa</taxon>
        <taxon>Nematoda</taxon>
        <taxon>Chromadorea</taxon>
        <taxon>Rhabditida</taxon>
        <taxon>Rhabditina</taxon>
        <taxon>Diplogasteromorpha</taxon>
        <taxon>Diplogasteroidea</taxon>
        <taxon>Neodiplogasteridae</taxon>
        <taxon>Pristionchus</taxon>
    </lineage>
</organism>
<dbReference type="InterPro" id="IPR050525">
    <property type="entry name" value="ECM_Assembly_Org"/>
</dbReference>
<dbReference type="PANTHER" id="PTHR24020">
    <property type="entry name" value="COLLAGEN ALPHA"/>
    <property type="match status" value="1"/>
</dbReference>